<organism evidence="2 3">
    <name type="scientific">Aliiroseovarius salicola</name>
    <dbReference type="NCBI Taxonomy" id="3009082"/>
    <lineage>
        <taxon>Bacteria</taxon>
        <taxon>Pseudomonadati</taxon>
        <taxon>Pseudomonadota</taxon>
        <taxon>Alphaproteobacteria</taxon>
        <taxon>Rhodobacterales</taxon>
        <taxon>Paracoccaceae</taxon>
        <taxon>Aliiroseovarius</taxon>
    </lineage>
</organism>
<keyword evidence="3" id="KW-1185">Reference proteome</keyword>
<dbReference type="Proteomes" id="UP001528040">
    <property type="component" value="Unassembled WGS sequence"/>
</dbReference>
<reference evidence="2 3" key="1">
    <citation type="submission" date="2023-01" db="EMBL/GenBank/DDBJ databases">
        <authorList>
            <person name="Yoon J.-W."/>
        </authorList>
    </citation>
    <scope>NUCLEOTIDE SEQUENCE [LARGE SCALE GENOMIC DNA]</scope>
    <source>
        <strain evidence="2 3">KMU-50</strain>
    </source>
</reference>
<dbReference type="Pfam" id="PF13770">
    <property type="entry name" value="DUF4169"/>
    <property type="match status" value="1"/>
</dbReference>
<sequence>MDDKVINLRQRRKQAQRRDKARQADENAVKFGRSKAEKMLDAAQNEKSERDLNAHKREDDR</sequence>
<dbReference type="RefSeq" id="WP_271054401.1">
    <property type="nucleotide sequence ID" value="NZ_JAQIIO010000005.1"/>
</dbReference>
<proteinExistence type="predicted"/>
<accession>A0ABT4W2E3</accession>
<gene>
    <name evidence="2" type="ORF">O2N63_11435</name>
</gene>
<evidence type="ECO:0000256" key="1">
    <source>
        <dbReference type="SAM" id="MobiDB-lite"/>
    </source>
</evidence>
<feature type="region of interest" description="Disordered" evidence="1">
    <location>
        <begin position="1"/>
        <end position="61"/>
    </location>
</feature>
<dbReference type="InterPro" id="IPR025227">
    <property type="entry name" value="DUF4169"/>
</dbReference>
<feature type="compositionally biased region" description="Basic and acidic residues" evidence="1">
    <location>
        <begin position="16"/>
        <end position="61"/>
    </location>
</feature>
<comment type="caution">
    <text evidence="2">The sequence shown here is derived from an EMBL/GenBank/DDBJ whole genome shotgun (WGS) entry which is preliminary data.</text>
</comment>
<evidence type="ECO:0000313" key="3">
    <source>
        <dbReference type="Proteomes" id="UP001528040"/>
    </source>
</evidence>
<protein>
    <submittedName>
        <fullName evidence="2">DUF4169 family protein</fullName>
    </submittedName>
</protein>
<evidence type="ECO:0000313" key="2">
    <source>
        <dbReference type="EMBL" id="MDA5094696.1"/>
    </source>
</evidence>
<dbReference type="EMBL" id="JAQIIO010000005">
    <property type="protein sequence ID" value="MDA5094696.1"/>
    <property type="molecule type" value="Genomic_DNA"/>
</dbReference>
<name>A0ABT4W2E3_9RHOB</name>